<dbReference type="InterPro" id="IPR042096">
    <property type="entry name" value="Dihydro-acid_dehy_C"/>
</dbReference>
<keyword evidence="9 15" id="KW-0456">Lyase</keyword>
<dbReference type="GO" id="GO:0009097">
    <property type="term" value="P:isoleucine biosynthetic process"/>
    <property type="evidence" value="ECO:0007669"/>
    <property type="project" value="UniProtKB-UniRule"/>
</dbReference>
<dbReference type="GO" id="GO:0004160">
    <property type="term" value="F:dihydroxy-acid dehydratase activity"/>
    <property type="evidence" value="ECO:0007669"/>
    <property type="project" value="UniProtKB-UniRule"/>
</dbReference>
<evidence type="ECO:0000256" key="12">
    <source>
        <dbReference type="ARBA" id="ARBA00029436"/>
    </source>
</evidence>
<dbReference type="Gene3D" id="3.50.30.80">
    <property type="entry name" value="IlvD/EDD C-terminal domain-like"/>
    <property type="match status" value="1"/>
</dbReference>
<dbReference type="NCBIfam" id="NF002068">
    <property type="entry name" value="PRK00911.1"/>
    <property type="match status" value="1"/>
</dbReference>
<keyword evidence="6 15" id="KW-0460">Magnesium</keyword>
<dbReference type="InterPro" id="IPR000581">
    <property type="entry name" value="ILV_EDD_N"/>
</dbReference>
<evidence type="ECO:0000256" key="5">
    <source>
        <dbReference type="ARBA" id="ARBA00022723"/>
    </source>
</evidence>
<keyword evidence="10 15" id="KW-0100">Branched-chain amino acid biosynthesis</keyword>
<dbReference type="InterPro" id="IPR056740">
    <property type="entry name" value="ILV_EDD_C"/>
</dbReference>
<evidence type="ECO:0000256" key="9">
    <source>
        <dbReference type="ARBA" id="ARBA00023239"/>
    </source>
</evidence>
<dbReference type="GO" id="GO:0000287">
    <property type="term" value="F:magnesium ion binding"/>
    <property type="evidence" value="ECO:0007669"/>
    <property type="project" value="UniProtKB-UniRule"/>
</dbReference>
<dbReference type="InterPro" id="IPR037237">
    <property type="entry name" value="IlvD/EDD_N"/>
</dbReference>
<dbReference type="UniPathway" id="UPA00049">
    <property type="reaction ID" value="UER00061"/>
</dbReference>
<keyword evidence="8 15" id="KW-0411">Iron-sulfur</keyword>
<feature type="domain" description="Dihydroxy-acid/6-phosphogluconate dehydratase N-terminal" evidence="16">
    <location>
        <begin position="31"/>
        <end position="347"/>
    </location>
</feature>
<dbReference type="Proteomes" id="UP000233654">
    <property type="component" value="Unassembled WGS sequence"/>
</dbReference>
<dbReference type="Pfam" id="PF24877">
    <property type="entry name" value="ILV_EDD_C"/>
    <property type="match status" value="1"/>
</dbReference>
<dbReference type="GO" id="GO:0005829">
    <property type="term" value="C:cytosol"/>
    <property type="evidence" value="ECO:0007669"/>
    <property type="project" value="TreeGrafter"/>
</dbReference>
<evidence type="ECO:0000313" key="19">
    <source>
        <dbReference type="Proteomes" id="UP000233654"/>
    </source>
</evidence>
<proteinExistence type="inferred from homology"/>
<dbReference type="EMBL" id="PHEX01000014">
    <property type="protein sequence ID" value="PKQ28499.1"/>
    <property type="molecule type" value="Genomic_DNA"/>
</dbReference>
<dbReference type="SUPFAM" id="SSF52016">
    <property type="entry name" value="LeuD/IlvD-like"/>
    <property type="match status" value="1"/>
</dbReference>
<comment type="caution">
    <text evidence="18">The sequence shown here is derived from an EMBL/GenBank/DDBJ whole genome shotgun (WGS) entry which is preliminary data.</text>
</comment>
<dbReference type="UniPathway" id="UPA00047">
    <property type="reaction ID" value="UER00057"/>
</dbReference>
<evidence type="ECO:0000256" key="15">
    <source>
        <dbReference type="HAMAP-Rule" id="MF_00012"/>
    </source>
</evidence>
<evidence type="ECO:0000256" key="7">
    <source>
        <dbReference type="ARBA" id="ARBA00023004"/>
    </source>
</evidence>
<dbReference type="FunFam" id="3.50.30.80:FF:000001">
    <property type="entry name" value="Dihydroxy-acid dehydratase"/>
    <property type="match status" value="1"/>
</dbReference>
<keyword evidence="5 15" id="KW-0479">Metal-binding</keyword>
<dbReference type="AlphaFoldDB" id="A0A2N3G716"/>
<organism evidence="18 19">
    <name type="scientific">Candidatus Anoxymicrobium japonicum</name>
    <dbReference type="NCBI Taxonomy" id="2013648"/>
    <lineage>
        <taxon>Bacteria</taxon>
        <taxon>Bacillati</taxon>
        <taxon>Actinomycetota</taxon>
        <taxon>Candidatus Geothermincolia</taxon>
        <taxon>Candidatus Geothermincolales</taxon>
        <taxon>Candidatus Anoxymicrobiaceae</taxon>
        <taxon>Candidatus Anoxymicrobium</taxon>
    </lineage>
</organism>
<sequence length="563" mass="58350">MRSDIIKNGREKAGHRALLRALGLSDEEIARPLIGVAGSANQLVPGHMRLDEVNNAVADGIRLAGGTPMLFNTIGVCDGLAMGHDGMKFSLPSREIISYSVEIMVRAHALDGVVIVPNCDKVVPGMLMAVARMGVPAAMVSGGPMLAGRLDDLDLDLISVMEAAASGDISDEKLALYERRACPGPGCCSGLFTANSMNCLSEALGMSLPGNGTIPAVYADRLRIATSTGEALMGLVLEDVTPDRIMTGQAFKNALALDMAIGGSTNSLLHLPAIAREIGIALDLDDVDAICAKTPNLCRISPSGGSKYHMEDLHMAGGVPAVLGELDAVGVVDLDVLTVTGKTLRENVNGRRSLNSEVIRSASNPYSSRGGLAVLRGNLAPDGAVVKEAAVGEKMRKHTGPSRVFDSEDEGIAQIRGGSIKPGDVVVIRYEGPRGGPGMREMLLPTATIAGMGLDDDVLLITDGRFSGGTRGGAIGHVSPEAASGGPIALIKDGDMIAVDIEARTLDALVPDDEMARRRDAFTPPAPKASSGVLAVYAAMVGSASSGALMSPGDIAPERRCPR</sequence>
<evidence type="ECO:0000256" key="8">
    <source>
        <dbReference type="ARBA" id="ARBA00023014"/>
    </source>
</evidence>
<comment type="cofactor">
    <cofactor evidence="15">
        <name>[2Fe-2S] cluster</name>
        <dbReference type="ChEBI" id="CHEBI:190135"/>
    </cofactor>
    <text evidence="15">Binds 1 [2Fe-2S] cluster per subunit. This cluster acts as a Lewis acid cofactor.</text>
</comment>
<evidence type="ECO:0000256" key="11">
    <source>
        <dbReference type="ARBA" id="ARBA00029304"/>
    </source>
</evidence>
<comment type="cofactor">
    <cofactor evidence="1 15">
        <name>Mg(2+)</name>
        <dbReference type="ChEBI" id="CHEBI:18420"/>
    </cofactor>
</comment>
<dbReference type="InterPro" id="IPR004404">
    <property type="entry name" value="DihydroxyA_deHydtase"/>
</dbReference>
<evidence type="ECO:0000256" key="6">
    <source>
        <dbReference type="ARBA" id="ARBA00022842"/>
    </source>
</evidence>
<dbReference type="PANTHER" id="PTHR43661">
    <property type="entry name" value="D-XYLONATE DEHYDRATASE"/>
    <property type="match status" value="1"/>
</dbReference>
<dbReference type="PROSITE" id="PS00886">
    <property type="entry name" value="ILVD_EDD_1"/>
    <property type="match status" value="1"/>
</dbReference>
<comment type="caution">
    <text evidence="15">Lacks conserved residue(s) required for the propagation of feature annotation.</text>
</comment>
<evidence type="ECO:0000259" key="16">
    <source>
        <dbReference type="Pfam" id="PF00920"/>
    </source>
</evidence>
<gene>
    <name evidence="15 18" type="primary">ilvD</name>
    <name evidence="18" type="ORF">CVT63_02550</name>
</gene>
<comment type="pathway">
    <text evidence="13 15">Amino-acid biosynthesis; L-isoleucine biosynthesis; L-isoleucine from 2-oxobutanoate: step 3/4.</text>
</comment>
<dbReference type="SUPFAM" id="SSF143975">
    <property type="entry name" value="IlvD/EDD N-terminal domain-like"/>
    <property type="match status" value="1"/>
</dbReference>
<evidence type="ECO:0000256" key="14">
    <source>
        <dbReference type="ARBA" id="ARBA00029490"/>
    </source>
</evidence>
<comment type="similarity">
    <text evidence="2 15">Belongs to the IlvD/Edd family.</text>
</comment>
<feature type="binding site" evidence="15">
    <location>
        <position position="441"/>
    </location>
    <ligand>
        <name>Mg(2+)</name>
        <dbReference type="ChEBI" id="CHEBI:18420"/>
    </ligand>
</feature>
<keyword evidence="7 15" id="KW-0408">Iron</keyword>
<comment type="function">
    <text evidence="15">Functions in the biosynthesis of branched-chain amino acids. Catalyzes the dehydration of (2R,3R)-2,3-dihydroxy-3-methylpentanoate (2,3-dihydroxy-3-methylvalerate) into 2-oxo-3-methylpentanoate (2-oxo-3-methylvalerate) and of (2R)-2,3-dihydroxy-3-methylbutanoate (2,3-dihydroxyisovalerate) into 2-oxo-3-methylbutanoate (2-oxoisovalerate), the penultimate precursor to L-isoleucine and L-valine, respectively.</text>
</comment>
<reference evidence="18 19" key="1">
    <citation type="journal article" date="2017" name="ISME J.">
        <title>Potential for microbial H2 and metal transformations associated with novel bacteria and archaea in deep terrestrial subsurface sediments.</title>
        <authorList>
            <person name="Hernsdorf A.W."/>
            <person name="Amano Y."/>
            <person name="Miyakawa K."/>
            <person name="Ise K."/>
            <person name="Suzuki Y."/>
            <person name="Anantharaman K."/>
            <person name="Probst A."/>
            <person name="Burstein D."/>
            <person name="Thomas B.C."/>
            <person name="Banfield J.F."/>
        </authorList>
    </citation>
    <scope>NUCLEOTIDE SEQUENCE [LARGE SCALE GENOMIC DNA]</scope>
    <source>
        <strain evidence="18">HGW-Actinobacteria-3</strain>
    </source>
</reference>
<dbReference type="EC" id="4.2.1.9" evidence="14 15"/>
<feature type="domain" description="Dihydroxy-acid/6-phosphogluconate dehydratase C-terminal" evidence="17">
    <location>
        <begin position="357"/>
        <end position="548"/>
    </location>
</feature>
<dbReference type="Pfam" id="PF00920">
    <property type="entry name" value="ILVD_EDD_N"/>
    <property type="match status" value="1"/>
</dbReference>
<feature type="binding site" evidence="15">
    <location>
        <position position="120"/>
    </location>
    <ligand>
        <name>Mg(2+)</name>
        <dbReference type="ChEBI" id="CHEBI:18420"/>
    </ligand>
</feature>
<evidence type="ECO:0000259" key="17">
    <source>
        <dbReference type="Pfam" id="PF24877"/>
    </source>
</evidence>
<comment type="pathway">
    <text evidence="12 15">Amino-acid biosynthesis; L-valine biosynthesis; L-valine from pyruvate: step 3/4.</text>
</comment>
<feature type="binding site" evidence="15">
    <location>
        <position position="78"/>
    </location>
    <ligand>
        <name>Mg(2+)</name>
        <dbReference type="ChEBI" id="CHEBI:18420"/>
    </ligand>
</feature>
<comment type="catalytic activity">
    <reaction evidence="11">
        <text>(2R)-2,3-dihydroxy-3-methylbutanoate = 3-methyl-2-oxobutanoate + H2O</text>
        <dbReference type="Rhea" id="RHEA:24809"/>
        <dbReference type="ChEBI" id="CHEBI:11851"/>
        <dbReference type="ChEBI" id="CHEBI:15377"/>
        <dbReference type="ChEBI" id="CHEBI:49072"/>
        <dbReference type="EC" id="4.2.1.9"/>
    </reaction>
    <physiologicalReaction direction="left-to-right" evidence="11">
        <dbReference type="Rhea" id="RHEA:24810"/>
    </physiologicalReaction>
</comment>
<comment type="catalytic activity">
    <reaction evidence="15">
        <text>(2R,3R)-2,3-dihydroxy-3-methylpentanoate = (S)-3-methyl-2-oxopentanoate + H2O</text>
        <dbReference type="Rhea" id="RHEA:27694"/>
        <dbReference type="ChEBI" id="CHEBI:15377"/>
        <dbReference type="ChEBI" id="CHEBI:35146"/>
        <dbReference type="ChEBI" id="CHEBI:49258"/>
        <dbReference type="EC" id="4.2.1.9"/>
    </reaction>
</comment>
<evidence type="ECO:0000256" key="1">
    <source>
        <dbReference type="ARBA" id="ARBA00001946"/>
    </source>
</evidence>
<keyword evidence="4 15" id="KW-0001">2Fe-2S</keyword>
<accession>A0A2N3G716</accession>
<evidence type="ECO:0000256" key="4">
    <source>
        <dbReference type="ARBA" id="ARBA00022714"/>
    </source>
</evidence>
<feature type="binding site" description="via carbamate group" evidence="15">
    <location>
        <position position="121"/>
    </location>
    <ligand>
        <name>Mg(2+)</name>
        <dbReference type="ChEBI" id="CHEBI:18420"/>
    </ligand>
</feature>
<evidence type="ECO:0000256" key="3">
    <source>
        <dbReference type="ARBA" id="ARBA00022605"/>
    </source>
</evidence>
<keyword evidence="3 15" id="KW-0028">Amino-acid biosynthesis</keyword>
<dbReference type="HAMAP" id="MF_00012">
    <property type="entry name" value="IlvD"/>
    <property type="match status" value="1"/>
</dbReference>
<dbReference type="NCBIfam" id="TIGR00110">
    <property type="entry name" value="ilvD"/>
    <property type="match status" value="1"/>
</dbReference>
<dbReference type="InterPro" id="IPR020558">
    <property type="entry name" value="DiOHA_6PGluconate_deHydtase_CS"/>
</dbReference>
<evidence type="ECO:0000256" key="2">
    <source>
        <dbReference type="ARBA" id="ARBA00006486"/>
    </source>
</evidence>
<dbReference type="PANTHER" id="PTHR43661:SF3">
    <property type="entry name" value="D-XYLONATE DEHYDRATASE YAGF-RELATED"/>
    <property type="match status" value="1"/>
</dbReference>
<name>A0A2N3G716_9ACTN</name>
<feature type="modified residue" description="N6-carboxylysine" evidence="15">
    <location>
        <position position="121"/>
    </location>
</feature>
<dbReference type="GO" id="GO:0009099">
    <property type="term" value="P:L-valine biosynthetic process"/>
    <property type="evidence" value="ECO:0007669"/>
    <property type="project" value="UniProtKB-UniRule"/>
</dbReference>
<dbReference type="GO" id="GO:0051537">
    <property type="term" value="F:2 iron, 2 sulfur cluster binding"/>
    <property type="evidence" value="ECO:0007669"/>
    <property type="project" value="UniProtKB-UniRule"/>
</dbReference>
<evidence type="ECO:0000256" key="10">
    <source>
        <dbReference type="ARBA" id="ARBA00023304"/>
    </source>
</evidence>
<protein>
    <recommendedName>
        <fullName evidence="14 15">Dihydroxy-acid dehydratase</fullName>
        <shortName evidence="15">DAD</shortName>
        <ecNumber evidence="14 15">4.2.1.9</ecNumber>
    </recommendedName>
</protein>
<evidence type="ECO:0000313" key="18">
    <source>
        <dbReference type="EMBL" id="PKQ28499.1"/>
    </source>
</evidence>
<dbReference type="PROSITE" id="PS00887">
    <property type="entry name" value="ILVD_EDD_2"/>
    <property type="match status" value="1"/>
</dbReference>
<comment type="subunit">
    <text evidence="15">Homodimer.</text>
</comment>
<feature type="active site" description="Proton acceptor" evidence="15">
    <location>
        <position position="467"/>
    </location>
</feature>
<evidence type="ECO:0000256" key="13">
    <source>
        <dbReference type="ARBA" id="ARBA00029437"/>
    </source>
</evidence>